<proteinExistence type="predicted"/>
<name>A0A6J5MF63_9CAUD</name>
<dbReference type="EMBL" id="LR796420">
    <property type="protein sequence ID" value="CAB4143696.1"/>
    <property type="molecule type" value="Genomic_DNA"/>
</dbReference>
<sequence>MNNKSNRGLLIEQEVTKYVQQNMFNTIVELKKSLEESLNLNLKFNTEVSDIRNENGFISGQVNFKNENNIDSVIDFTIMNNKVEVYE</sequence>
<reference evidence="1" key="1">
    <citation type="submission" date="2020-04" db="EMBL/GenBank/DDBJ databases">
        <authorList>
            <person name="Chiriac C."/>
            <person name="Salcher M."/>
            <person name="Ghai R."/>
            <person name="Kavagutti S V."/>
        </authorList>
    </citation>
    <scope>NUCLEOTIDE SEQUENCE</scope>
</reference>
<accession>A0A6J5MF63</accession>
<protein>
    <submittedName>
        <fullName evidence="1">Uncharacterized protein</fullName>
    </submittedName>
</protein>
<evidence type="ECO:0000313" key="1">
    <source>
        <dbReference type="EMBL" id="CAB4143696.1"/>
    </source>
</evidence>
<gene>
    <name evidence="1" type="ORF">UFOVP449_253</name>
</gene>
<organism evidence="1">
    <name type="scientific">uncultured Caudovirales phage</name>
    <dbReference type="NCBI Taxonomy" id="2100421"/>
    <lineage>
        <taxon>Viruses</taxon>
        <taxon>Duplodnaviria</taxon>
        <taxon>Heunggongvirae</taxon>
        <taxon>Uroviricota</taxon>
        <taxon>Caudoviricetes</taxon>
        <taxon>Peduoviridae</taxon>
        <taxon>Maltschvirus</taxon>
        <taxon>Maltschvirus maltsch</taxon>
    </lineage>
</organism>